<dbReference type="InterPro" id="IPR001633">
    <property type="entry name" value="EAL_dom"/>
</dbReference>
<keyword evidence="3" id="KW-1185">Reference proteome</keyword>
<evidence type="ECO:0000259" key="1">
    <source>
        <dbReference type="PROSITE" id="PS50883"/>
    </source>
</evidence>
<accession>A0A1H9T8T0</accession>
<dbReference type="OrthoDB" id="581425at2"/>
<dbReference type="PANTHER" id="PTHR33121:SF70">
    <property type="entry name" value="SIGNALING PROTEIN YKOW"/>
    <property type="match status" value="1"/>
</dbReference>
<evidence type="ECO:0000313" key="3">
    <source>
        <dbReference type="Proteomes" id="UP000198571"/>
    </source>
</evidence>
<dbReference type="Pfam" id="PF00563">
    <property type="entry name" value="EAL"/>
    <property type="match status" value="1"/>
</dbReference>
<reference evidence="3" key="1">
    <citation type="submission" date="2016-10" db="EMBL/GenBank/DDBJ databases">
        <authorList>
            <person name="Varghese N."/>
            <person name="Submissions S."/>
        </authorList>
    </citation>
    <scope>NUCLEOTIDE SEQUENCE [LARGE SCALE GENOMIC DNA]</scope>
    <source>
        <strain evidence="3">S9</strain>
    </source>
</reference>
<dbReference type="RefSeq" id="WP_093049931.1">
    <property type="nucleotide sequence ID" value="NZ_FOGT01000005.1"/>
</dbReference>
<dbReference type="InterPro" id="IPR050706">
    <property type="entry name" value="Cyclic-di-GMP_PDE-like"/>
</dbReference>
<dbReference type="AlphaFoldDB" id="A0A1H9T8T0"/>
<protein>
    <submittedName>
        <fullName evidence="2">EAL domain, c-di-GMP-specific phosphodiesterase class I (Or its enzymatically inactive variant)</fullName>
    </submittedName>
</protein>
<dbReference type="PROSITE" id="PS50883">
    <property type="entry name" value="EAL"/>
    <property type="match status" value="1"/>
</dbReference>
<dbReference type="SMART" id="SM00052">
    <property type="entry name" value="EAL"/>
    <property type="match status" value="1"/>
</dbReference>
<dbReference type="Gene3D" id="3.20.20.450">
    <property type="entry name" value="EAL domain"/>
    <property type="match status" value="1"/>
</dbReference>
<name>A0A1H9T8T0_9BACI</name>
<proteinExistence type="predicted"/>
<dbReference type="EMBL" id="FOGT01000005">
    <property type="protein sequence ID" value="SER93561.1"/>
    <property type="molecule type" value="Genomic_DNA"/>
</dbReference>
<sequence length="348" mass="39594">MVTVNSCEQCKGKILLINSGKLLLHIDQIDVAERVKAHLDIKGIKSVLAHPWLQICFGSTTDLQRYISLVESQLTDKQMQQFSGRLLSHKTVEGHSFNDYPLSQLSLIIENPDFVKIIQEKLYQSFIQPVINTKTKEVAGYEFLLRPASRLYPFSPGDLFMFARHSGLQSLLDSQTRINAIRTASHMVPEGKKLFINFLPSSIYNPEHCLKSTFKALEDYDVNPQDIVFEVVESEKIRDLSHLKSIFTCYKKAGVKVALDDIGAGYSTIEVLKELKPDYAKIDRRVIQNCHKDPVKMSKIKKLRAITKEMKITLLAEGIESEEEFKAVKPVTDLVQGYYFGRPLKKPC</sequence>
<evidence type="ECO:0000313" key="2">
    <source>
        <dbReference type="EMBL" id="SER93561.1"/>
    </source>
</evidence>
<dbReference type="CDD" id="cd01948">
    <property type="entry name" value="EAL"/>
    <property type="match status" value="1"/>
</dbReference>
<dbReference type="InterPro" id="IPR035919">
    <property type="entry name" value="EAL_sf"/>
</dbReference>
<organism evidence="2 3">
    <name type="scientific">Salipaludibacillus aurantiacus</name>
    <dbReference type="NCBI Taxonomy" id="1601833"/>
    <lineage>
        <taxon>Bacteria</taxon>
        <taxon>Bacillati</taxon>
        <taxon>Bacillota</taxon>
        <taxon>Bacilli</taxon>
        <taxon>Bacillales</taxon>
        <taxon>Bacillaceae</taxon>
    </lineage>
</organism>
<dbReference type="SUPFAM" id="SSF141868">
    <property type="entry name" value="EAL domain-like"/>
    <property type="match status" value="1"/>
</dbReference>
<gene>
    <name evidence="2" type="ORF">SAMN05518684_105182</name>
</gene>
<dbReference type="PANTHER" id="PTHR33121">
    <property type="entry name" value="CYCLIC DI-GMP PHOSPHODIESTERASE PDEF"/>
    <property type="match status" value="1"/>
</dbReference>
<dbReference type="Proteomes" id="UP000198571">
    <property type="component" value="Unassembled WGS sequence"/>
</dbReference>
<dbReference type="STRING" id="1601833.SAMN05518684_105182"/>
<dbReference type="GO" id="GO:0071111">
    <property type="term" value="F:cyclic-guanylate-specific phosphodiesterase activity"/>
    <property type="evidence" value="ECO:0007669"/>
    <property type="project" value="InterPro"/>
</dbReference>
<feature type="domain" description="EAL" evidence="1">
    <location>
        <begin position="107"/>
        <end position="348"/>
    </location>
</feature>